<reference evidence="10 11" key="1">
    <citation type="submission" date="2018-08" db="EMBL/GenBank/DDBJ databases">
        <title>Genome and evolution of the arbuscular mycorrhizal fungus Diversispora epigaea (formerly Glomus versiforme) and its bacterial endosymbionts.</title>
        <authorList>
            <person name="Sun X."/>
            <person name="Fei Z."/>
            <person name="Harrison M."/>
        </authorList>
    </citation>
    <scope>NUCLEOTIDE SEQUENCE [LARGE SCALE GENOMIC DNA]</scope>
    <source>
        <strain evidence="10 11">IT104</strain>
    </source>
</reference>
<sequence length="201" mass="21757">MIYNMKIRQILFFVFIYMFVIEINAHFNFYKPPYRGTDLPYNVKGYPCGGYNQVNNSLITTVTLKTDVSVELGHGNGTFSFSFSPTTDGTFISISDEIYADAEAGAISVNSTVDLSKAKGTNGMQGVIQVVYKSGGNTSYQCADVLIKDNSTTTTIIPPTISPPTFSPTLINSGSSAVPHVALTFLFISLTMTLIGNLVSL</sequence>
<keyword evidence="11" id="KW-1185">Reference proteome</keyword>
<name>A0A397J489_9GLOM</name>
<organism evidence="10 11">
    <name type="scientific">Diversispora epigaea</name>
    <dbReference type="NCBI Taxonomy" id="1348612"/>
    <lineage>
        <taxon>Eukaryota</taxon>
        <taxon>Fungi</taxon>
        <taxon>Fungi incertae sedis</taxon>
        <taxon>Mucoromycota</taxon>
        <taxon>Glomeromycotina</taxon>
        <taxon>Glomeromycetes</taxon>
        <taxon>Diversisporales</taxon>
        <taxon>Diversisporaceae</taxon>
        <taxon>Diversispora</taxon>
    </lineage>
</organism>
<dbReference type="Proteomes" id="UP000266861">
    <property type="component" value="Unassembled WGS sequence"/>
</dbReference>
<evidence type="ECO:0000256" key="5">
    <source>
        <dbReference type="ARBA" id="ARBA00023180"/>
    </source>
</evidence>
<dbReference type="GO" id="GO:0005886">
    <property type="term" value="C:plasma membrane"/>
    <property type="evidence" value="ECO:0007669"/>
    <property type="project" value="UniProtKB-SubCell"/>
</dbReference>
<dbReference type="GO" id="GO:0012505">
    <property type="term" value="C:endomembrane system"/>
    <property type="evidence" value="ECO:0007669"/>
    <property type="project" value="UniProtKB-SubCell"/>
</dbReference>
<dbReference type="InterPro" id="IPR046530">
    <property type="entry name" value="BIM1-like_dom"/>
</dbReference>
<feature type="transmembrane region" description="Helical" evidence="8">
    <location>
        <begin position="177"/>
        <end position="199"/>
    </location>
</feature>
<evidence type="ECO:0000256" key="7">
    <source>
        <dbReference type="ARBA" id="ARBA00037868"/>
    </source>
</evidence>
<keyword evidence="6" id="KW-0449">Lipoprotein</keyword>
<evidence type="ECO:0000259" key="9">
    <source>
        <dbReference type="Pfam" id="PF20238"/>
    </source>
</evidence>
<evidence type="ECO:0000256" key="4">
    <source>
        <dbReference type="ARBA" id="ARBA00023136"/>
    </source>
</evidence>
<dbReference type="AlphaFoldDB" id="A0A397J489"/>
<keyword evidence="2" id="KW-1003">Cell membrane</keyword>
<evidence type="ECO:0000313" key="10">
    <source>
        <dbReference type="EMBL" id="RHZ83129.1"/>
    </source>
</evidence>
<feature type="domain" description="Copper acquisition factor BIM1-like" evidence="9">
    <location>
        <begin position="24"/>
        <end position="153"/>
    </location>
</feature>
<proteinExistence type="predicted"/>
<evidence type="ECO:0000256" key="3">
    <source>
        <dbReference type="ARBA" id="ARBA00022729"/>
    </source>
</evidence>
<evidence type="ECO:0000313" key="11">
    <source>
        <dbReference type="Proteomes" id="UP000266861"/>
    </source>
</evidence>
<keyword evidence="3" id="KW-0732">Signal</keyword>
<dbReference type="EMBL" id="PQFF01000092">
    <property type="protein sequence ID" value="RHZ83129.1"/>
    <property type="molecule type" value="Genomic_DNA"/>
</dbReference>
<dbReference type="Pfam" id="PF20238">
    <property type="entry name" value="BIM1-like_dom"/>
    <property type="match status" value="1"/>
</dbReference>
<dbReference type="STRING" id="1348612.A0A397J489"/>
<evidence type="ECO:0000256" key="6">
    <source>
        <dbReference type="ARBA" id="ARBA00023288"/>
    </source>
</evidence>
<keyword evidence="4 8" id="KW-0472">Membrane</keyword>
<dbReference type="PANTHER" id="PTHR34992:SF1">
    <property type="entry name" value="COPPER ACQUISITION FACTOR BIM1-LIKE DOMAIN-CONTAINING PROTEIN"/>
    <property type="match status" value="1"/>
</dbReference>
<evidence type="ECO:0000256" key="8">
    <source>
        <dbReference type="SAM" id="Phobius"/>
    </source>
</evidence>
<keyword evidence="8" id="KW-1133">Transmembrane helix</keyword>
<keyword evidence="5" id="KW-0325">Glycoprotein</keyword>
<comment type="caution">
    <text evidence="10">The sequence shown here is derived from an EMBL/GenBank/DDBJ whole genome shotgun (WGS) entry which is preliminary data.</text>
</comment>
<keyword evidence="8" id="KW-0812">Transmembrane</keyword>
<dbReference type="InterPro" id="IPR046936">
    <property type="entry name" value="BIM1-like"/>
</dbReference>
<comment type="subcellular location">
    <subcellularLocation>
        <location evidence="1">Cell membrane</location>
    </subcellularLocation>
    <subcellularLocation>
        <location evidence="7">Endomembrane system</location>
        <topology evidence="7">Lipid-anchor</topology>
    </subcellularLocation>
</comment>
<protein>
    <recommendedName>
        <fullName evidence="9">Copper acquisition factor BIM1-like domain-containing protein</fullName>
    </recommendedName>
</protein>
<gene>
    <name evidence="10" type="ORF">Glove_99g284</name>
</gene>
<dbReference type="OrthoDB" id="2146436at2759"/>
<dbReference type="PANTHER" id="PTHR34992">
    <property type="entry name" value="HYPHAL ANASTAMOSIS-7 PROTEIN"/>
    <property type="match status" value="1"/>
</dbReference>
<evidence type="ECO:0000256" key="1">
    <source>
        <dbReference type="ARBA" id="ARBA00004236"/>
    </source>
</evidence>
<accession>A0A397J489</accession>
<evidence type="ECO:0000256" key="2">
    <source>
        <dbReference type="ARBA" id="ARBA00022475"/>
    </source>
</evidence>